<accession>A0AAW6LVQ3</accession>
<gene>
    <name evidence="1" type="ORF">PXH69_33910</name>
</gene>
<evidence type="ECO:0000313" key="2">
    <source>
        <dbReference type="Proteomes" id="UP001217325"/>
    </source>
</evidence>
<evidence type="ECO:0008006" key="3">
    <source>
        <dbReference type="Google" id="ProtNLM"/>
    </source>
</evidence>
<evidence type="ECO:0000313" key="1">
    <source>
        <dbReference type="EMBL" id="MDE8649963.1"/>
    </source>
</evidence>
<dbReference type="RefSeq" id="WP_275233115.1">
    <property type="nucleotide sequence ID" value="NZ_JARDXE010000039.1"/>
</dbReference>
<comment type="caution">
    <text evidence="1">The sequence shown here is derived from an EMBL/GenBank/DDBJ whole genome shotgun (WGS) entry which is preliminary data.</text>
</comment>
<protein>
    <recommendedName>
        <fullName evidence="3">HNH endonuclease</fullName>
    </recommendedName>
</protein>
<proteinExistence type="predicted"/>
<dbReference type="Proteomes" id="UP001217325">
    <property type="component" value="Unassembled WGS sequence"/>
</dbReference>
<dbReference type="EMBL" id="JARDXE010000039">
    <property type="protein sequence ID" value="MDE8649963.1"/>
    <property type="molecule type" value="Genomic_DNA"/>
</dbReference>
<sequence>MSNRPIICSICLKALDSKLDEDGVTYIHGEQHGDLGHQPDPIEAPADWRGACDFCSTDQAAWELPAKTFTAINNHISAENWAACNTCAALIEKNQWNALVRRVKAQYLEKHPGLFPTDIAALETQLKTLYRDLRKNITGGMTPL</sequence>
<name>A0AAW6LVQ3_RHOSG</name>
<dbReference type="AlphaFoldDB" id="A0AAW6LVQ3"/>
<organism evidence="1 2">
    <name type="scientific">Rhodococcus qingshengii</name>
    <dbReference type="NCBI Taxonomy" id="334542"/>
    <lineage>
        <taxon>Bacteria</taxon>
        <taxon>Bacillati</taxon>
        <taxon>Actinomycetota</taxon>
        <taxon>Actinomycetes</taxon>
        <taxon>Mycobacteriales</taxon>
        <taxon>Nocardiaceae</taxon>
        <taxon>Rhodococcus</taxon>
        <taxon>Rhodococcus erythropolis group</taxon>
    </lineage>
</organism>
<reference evidence="1" key="1">
    <citation type="submission" date="2023-02" db="EMBL/GenBank/DDBJ databases">
        <title>A novel hydrolase synthesized by Rhodococcus erythropolis HQ is responsible for the detoxification of Zearalenone.</title>
        <authorList>
            <person name="Hu J."/>
            <person name="Xu J."/>
        </authorList>
    </citation>
    <scope>NUCLEOTIDE SEQUENCE</scope>
    <source>
        <strain evidence="1">HQ</strain>
    </source>
</reference>